<dbReference type="Gene3D" id="2.40.50.100">
    <property type="match status" value="1"/>
</dbReference>
<dbReference type="InterPro" id="IPR013611">
    <property type="entry name" value="Transp-assoc_OB_typ2"/>
</dbReference>
<gene>
    <name evidence="3" type="ORF">CKO45_05785</name>
</gene>
<organism evidence="3 4">
    <name type="scientific">Paracraurococcus ruber</name>
    <dbReference type="NCBI Taxonomy" id="77675"/>
    <lineage>
        <taxon>Bacteria</taxon>
        <taxon>Pseudomonadati</taxon>
        <taxon>Pseudomonadota</taxon>
        <taxon>Alphaproteobacteria</taxon>
        <taxon>Acetobacterales</taxon>
        <taxon>Roseomonadaceae</taxon>
        <taxon>Paracraurococcus</taxon>
    </lineage>
</organism>
<dbReference type="SUPFAM" id="SSF52540">
    <property type="entry name" value="P-loop containing nucleoside triphosphate hydrolases"/>
    <property type="match status" value="1"/>
</dbReference>
<dbReference type="InterPro" id="IPR003439">
    <property type="entry name" value="ABC_transporter-like_ATP-bd"/>
</dbReference>
<proteinExistence type="predicted"/>
<dbReference type="PANTHER" id="PTHR42781">
    <property type="entry name" value="SPERMIDINE/PUTRESCINE IMPORT ATP-BINDING PROTEIN POTA"/>
    <property type="match status" value="1"/>
</dbReference>
<sequence>MDAPPPAFDPFLSFEDVHAPRLGLDGLDLALPRAACSVLLGPPDAGGAAALRLLAGLASPTQGRLRLAGGDLAAPPPGWRGVGLFRAADAPPPGRSVQQAASDLLRHLDPPARAAHLARALTCLGLDGQEATRIGTLPPDRQRRVALARALAPEPSLLLLEEPLDGLDQPARQRLALELRALVRRLGLTLVATLRDGADALLLADHLAVLQDGRLAQQGTPQQVYEEPASAHVAGLVGENNRLPGTVLALDGEECQVRLDCGPELWARRGDAAGPGSRCILAVRPERVAVAALSAEEMGEGALPAALRDSVFLGDHLRLLLEVGRGGLLVAKRPPGSRLPRPGGPASVAWDPYAAFAFRALR</sequence>
<evidence type="ECO:0000313" key="4">
    <source>
        <dbReference type="Proteomes" id="UP000697995"/>
    </source>
</evidence>
<dbReference type="PANTHER" id="PTHR42781:SF4">
    <property type="entry name" value="SPERMIDINE_PUTRESCINE IMPORT ATP-BINDING PROTEIN POTA"/>
    <property type="match status" value="1"/>
</dbReference>
<dbReference type="Gene3D" id="3.40.50.300">
    <property type="entry name" value="P-loop containing nucleotide triphosphate hydrolases"/>
    <property type="match status" value="1"/>
</dbReference>
<protein>
    <recommendedName>
        <fullName evidence="2">ABC transporter domain-containing protein</fullName>
    </recommendedName>
</protein>
<evidence type="ECO:0000259" key="2">
    <source>
        <dbReference type="PROSITE" id="PS50893"/>
    </source>
</evidence>
<reference evidence="3 4" key="1">
    <citation type="journal article" date="2020" name="Microorganisms">
        <title>Osmotic Adaptation and Compatible Solute Biosynthesis of Phototrophic Bacteria as Revealed from Genome Analyses.</title>
        <authorList>
            <person name="Imhoff J.F."/>
            <person name="Rahn T."/>
            <person name="Kunzel S."/>
            <person name="Keller A."/>
            <person name="Neulinger S.C."/>
        </authorList>
    </citation>
    <scope>NUCLEOTIDE SEQUENCE [LARGE SCALE GENOMIC DNA]</scope>
    <source>
        <strain evidence="3 4">DSM 15382</strain>
    </source>
</reference>
<evidence type="ECO:0000313" key="3">
    <source>
        <dbReference type="EMBL" id="MBK1657739.1"/>
    </source>
</evidence>
<keyword evidence="4" id="KW-1185">Reference proteome</keyword>
<evidence type="ECO:0000256" key="1">
    <source>
        <dbReference type="ARBA" id="ARBA00022448"/>
    </source>
</evidence>
<dbReference type="PROSITE" id="PS50893">
    <property type="entry name" value="ABC_TRANSPORTER_2"/>
    <property type="match status" value="1"/>
</dbReference>
<dbReference type="Pfam" id="PF00005">
    <property type="entry name" value="ABC_tran"/>
    <property type="match status" value="1"/>
</dbReference>
<comment type="caution">
    <text evidence="3">The sequence shown here is derived from an EMBL/GenBank/DDBJ whole genome shotgun (WGS) entry which is preliminary data.</text>
</comment>
<dbReference type="InterPro" id="IPR008995">
    <property type="entry name" value="Mo/tungstate-bd_C_term_dom"/>
</dbReference>
<dbReference type="RefSeq" id="WP_133220296.1">
    <property type="nucleotide sequence ID" value="NZ_NRSG01000027.1"/>
</dbReference>
<dbReference type="EMBL" id="NRSG01000027">
    <property type="protein sequence ID" value="MBK1657739.1"/>
    <property type="molecule type" value="Genomic_DNA"/>
</dbReference>
<dbReference type="SUPFAM" id="SSF50331">
    <property type="entry name" value="MOP-like"/>
    <property type="match status" value="1"/>
</dbReference>
<accession>A0ABS1CVJ5</accession>
<name>A0ABS1CVJ5_9PROT</name>
<dbReference type="InterPro" id="IPR027417">
    <property type="entry name" value="P-loop_NTPase"/>
</dbReference>
<dbReference type="InterPro" id="IPR050093">
    <property type="entry name" value="ABC_SmlMolc_Importer"/>
</dbReference>
<dbReference type="Proteomes" id="UP000697995">
    <property type="component" value="Unassembled WGS sequence"/>
</dbReference>
<dbReference type="Pfam" id="PF08402">
    <property type="entry name" value="TOBE_2"/>
    <property type="match status" value="1"/>
</dbReference>
<keyword evidence="1" id="KW-0813">Transport</keyword>
<feature type="domain" description="ABC transporter" evidence="2">
    <location>
        <begin position="9"/>
        <end position="237"/>
    </location>
</feature>